<keyword evidence="2" id="KW-1185">Reference proteome</keyword>
<evidence type="ECO:0000313" key="2">
    <source>
        <dbReference type="Proteomes" id="UP001211711"/>
    </source>
</evidence>
<gene>
    <name evidence="1" type="ORF">PN497_11200</name>
</gene>
<name>A0ABT4ZT38_9CYAN</name>
<comment type="caution">
    <text evidence="1">The sequence shown here is derived from an EMBL/GenBank/DDBJ whole genome shotgun (WGS) entry which is preliminary data.</text>
</comment>
<reference evidence="1 2" key="1">
    <citation type="submission" date="2023-01" db="EMBL/GenBank/DDBJ databases">
        <title>Genomes from the Australian National Cyanobacteria Reference Collection.</title>
        <authorList>
            <person name="Willis A."/>
            <person name="Lee E.M.F."/>
        </authorList>
    </citation>
    <scope>NUCLEOTIDE SEQUENCE [LARGE SCALE GENOMIC DNA]</scope>
    <source>
        <strain evidence="1 2">CS-549</strain>
    </source>
</reference>
<proteinExistence type="predicted"/>
<protein>
    <recommendedName>
        <fullName evidence="3">Transposase</fullName>
    </recommendedName>
</protein>
<dbReference type="Proteomes" id="UP001211711">
    <property type="component" value="Unassembled WGS sequence"/>
</dbReference>
<sequence length="61" mass="6719">MNASKKKPIIESKVDFITRIKKGAAIKVEQVFTDSYGLRDSNIRLGSGTKKTPLKIKNVGV</sequence>
<organism evidence="1 2">
    <name type="scientific">Sphaerospermopsis kisseleviana CS-549</name>
    <dbReference type="NCBI Taxonomy" id="3021783"/>
    <lineage>
        <taxon>Bacteria</taxon>
        <taxon>Bacillati</taxon>
        <taxon>Cyanobacteriota</taxon>
        <taxon>Cyanophyceae</taxon>
        <taxon>Nostocales</taxon>
        <taxon>Aphanizomenonaceae</taxon>
        <taxon>Sphaerospermopsis</taxon>
        <taxon>Sphaerospermopsis kisseleviana</taxon>
    </lineage>
</organism>
<evidence type="ECO:0008006" key="3">
    <source>
        <dbReference type="Google" id="ProtNLM"/>
    </source>
</evidence>
<accession>A0ABT4ZT38</accession>
<evidence type="ECO:0000313" key="1">
    <source>
        <dbReference type="EMBL" id="MDB9441923.1"/>
    </source>
</evidence>
<dbReference type="RefSeq" id="WP_096567675.1">
    <property type="nucleotide sequence ID" value="NZ_JAQMTI010000131.1"/>
</dbReference>
<dbReference type="EMBL" id="JAQMTI010000131">
    <property type="protein sequence ID" value="MDB9441923.1"/>
    <property type="molecule type" value="Genomic_DNA"/>
</dbReference>